<feature type="compositionally biased region" description="Basic and acidic residues" evidence="13">
    <location>
        <begin position="150"/>
        <end position="159"/>
    </location>
</feature>
<evidence type="ECO:0000313" key="17">
    <source>
        <dbReference type="Proteomes" id="UP001472866"/>
    </source>
</evidence>
<keyword evidence="4 12" id="KW-0547">Nucleotide-binding</keyword>
<dbReference type="InterPro" id="IPR044769">
    <property type="entry name" value="PIKfyve_PIPKc"/>
</dbReference>
<dbReference type="Pfam" id="PF00118">
    <property type="entry name" value="Cpn60_TCP1"/>
    <property type="match status" value="1"/>
</dbReference>
<dbReference type="PROSITE" id="PS51455">
    <property type="entry name" value="PIPK"/>
    <property type="match status" value="1"/>
</dbReference>
<evidence type="ECO:0000256" key="11">
    <source>
        <dbReference type="PROSITE-ProRule" id="PRU00091"/>
    </source>
</evidence>
<feature type="domain" description="FYVE-type" evidence="14">
    <location>
        <begin position="55"/>
        <end position="112"/>
    </location>
</feature>
<dbReference type="PROSITE" id="PS50178">
    <property type="entry name" value="ZF_FYVE"/>
    <property type="match status" value="1"/>
</dbReference>
<dbReference type="Gene3D" id="3.30.810.10">
    <property type="entry name" value="2-Layer Sandwich"/>
    <property type="match status" value="1"/>
</dbReference>
<dbReference type="InterPro" id="IPR027409">
    <property type="entry name" value="GroEL-like_apical_dom_sf"/>
</dbReference>
<evidence type="ECO:0000256" key="13">
    <source>
        <dbReference type="SAM" id="MobiDB-lite"/>
    </source>
</evidence>
<keyword evidence="2 12" id="KW-0808">Transferase</keyword>
<dbReference type="InterPro" id="IPR013083">
    <property type="entry name" value="Znf_RING/FYVE/PHD"/>
</dbReference>
<feature type="region of interest" description="Disordered" evidence="13">
    <location>
        <begin position="1109"/>
        <end position="1131"/>
    </location>
</feature>
<proteinExistence type="predicted"/>
<dbReference type="InterPro" id="IPR011011">
    <property type="entry name" value="Znf_FYVE_PHD"/>
</dbReference>
<protein>
    <recommendedName>
        <fullName evidence="1">1-phosphatidylinositol-3-phosphate 5-kinase</fullName>
        <ecNumber evidence="1">2.7.1.150</ecNumber>
    </recommendedName>
    <alternativeName>
        <fullName evidence="10">Phosphatidylinositol 3-phosphate 5-kinase type III</fullName>
    </alternativeName>
</protein>
<dbReference type="InterPro" id="IPR017455">
    <property type="entry name" value="Znf_FYVE-rel"/>
</dbReference>
<dbReference type="Pfam" id="PF01504">
    <property type="entry name" value="PIP5K"/>
    <property type="match status" value="1"/>
</dbReference>
<dbReference type="SUPFAM" id="SSF56104">
    <property type="entry name" value="SAICAR synthase-like"/>
    <property type="match status" value="1"/>
</dbReference>
<dbReference type="InterPro" id="IPR027483">
    <property type="entry name" value="PInositol-4-P-4/5-kinase_C_sf"/>
</dbReference>
<dbReference type="Gene3D" id="3.30.800.10">
    <property type="entry name" value="Phosphatidylinositol Phosphate Kinase II Beta"/>
    <property type="match status" value="1"/>
</dbReference>
<evidence type="ECO:0000259" key="15">
    <source>
        <dbReference type="PROSITE" id="PS51455"/>
    </source>
</evidence>
<evidence type="ECO:0000256" key="6">
    <source>
        <dbReference type="ARBA" id="ARBA00022777"/>
    </source>
</evidence>
<dbReference type="GO" id="GO:0010008">
    <property type="term" value="C:endosome membrane"/>
    <property type="evidence" value="ECO:0007669"/>
    <property type="project" value="TreeGrafter"/>
</dbReference>
<evidence type="ECO:0000313" key="16">
    <source>
        <dbReference type="EMBL" id="WZN65265.1"/>
    </source>
</evidence>
<organism evidence="16 17">
    <name type="scientific">Chloropicon roscoffensis</name>
    <dbReference type="NCBI Taxonomy" id="1461544"/>
    <lineage>
        <taxon>Eukaryota</taxon>
        <taxon>Viridiplantae</taxon>
        <taxon>Chlorophyta</taxon>
        <taxon>Chloropicophyceae</taxon>
        <taxon>Chloropicales</taxon>
        <taxon>Chloropicaceae</taxon>
        <taxon>Chloropicon</taxon>
    </lineage>
</organism>
<dbReference type="SUPFAM" id="SSF57903">
    <property type="entry name" value="FYVE/PHD zinc finger"/>
    <property type="match status" value="1"/>
</dbReference>
<dbReference type="EMBL" id="CP151511">
    <property type="protein sequence ID" value="WZN65265.1"/>
    <property type="molecule type" value="Genomic_DNA"/>
</dbReference>
<comment type="subunit">
    <text evidence="9">Component of the PI(3,5)P2 regulatory complex at least composed of ATG18, SAC/FIG4, FAB1 and VAC14.</text>
</comment>
<feature type="compositionally biased region" description="Polar residues" evidence="13">
    <location>
        <begin position="177"/>
        <end position="189"/>
    </location>
</feature>
<feature type="domain" description="PIPK" evidence="15">
    <location>
        <begin position="1099"/>
        <end position="1430"/>
    </location>
</feature>
<evidence type="ECO:0000256" key="5">
    <source>
        <dbReference type="ARBA" id="ARBA00022771"/>
    </source>
</evidence>
<dbReference type="Gene3D" id="3.50.7.10">
    <property type="entry name" value="GroEL"/>
    <property type="match status" value="1"/>
</dbReference>
<dbReference type="InterPro" id="IPR027484">
    <property type="entry name" value="PInositol-4-P-5-kinase_N"/>
</dbReference>
<feature type="region of interest" description="Disordered" evidence="13">
    <location>
        <begin position="245"/>
        <end position="270"/>
    </location>
</feature>
<keyword evidence="7" id="KW-0862">Zinc</keyword>
<evidence type="ECO:0000256" key="4">
    <source>
        <dbReference type="ARBA" id="ARBA00022741"/>
    </source>
</evidence>
<dbReference type="GO" id="GO:0000285">
    <property type="term" value="F:1-phosphatidylinositol-3-phosphate 5-kinase activity"/>
    <property type="evidence" value="ECO:0007669"/>
    <property type="project" value="UniProtKB-EC"/>
</dbReference>
<evidence type="ECO:0000256" key="7">
    <source>
        <dbReference type="ARBA" id="ARBA00022833"/>
    </source>
</evidence>
<gene>
    <name evidence="16" type="ORF">HKI87_11g68220</name>
</gene>
<dbReference type="InterPro" id="IPR000306">
    <property type="entry name" value="Znf_FYVE"/>
</dbReference>
<dbReference type="Proteomes" id="UP001472866">
    <property type="component" value="Chromosome 11"/>
</dbReference>
<dbReference type="InterPro" id="IPR002423">
    <property type="entry name" value="Cpn60/GroEL/TCP-1"/>
</dbReference>
<feature type="compositionally biased region" description="Low complexity" evidence="13">
    <location>
        <begin position="24"/>
        <end position="40"/>
    </location>
</feature>
<evidence type="ECO:0000256" key="10">
    <source>
        <dbReference type="ARBA" id="ARBA00077223"/>
    </source>
</evidence>
<dbReference type="FunFam" id="3.50.7.10:FF:000007">
    <property type="entry name" value="1-phosphatidylinositol 3-phosphate 5-kinase isoform X1"/>
    <property type="match status" value="1"/>
</dbReference>
<keyword evidence="3" id="KW-0479">Metal-binding</keyword>
<evidence type="ECO:0000256" key="1">
    <source>
        <dbReference type="ARBA" id="ARBA00012009"/>
    </source>
</evidence>
<evidence type="ECO:0000256" key="2">
    <source>
        <dbReference type="ARBA" id="ARBA00022679"/>
    </source>
</evidence>
<evidence type="ECO:0000256" key="8">
    <source>
        <dbReference type="ARBA" id="ARBA00022840"/>
    </source>
</evidence>
<feature type="region of interest" description="Disordered" evidence="13">
    <location>
        <begin position="968"/>
        <end position="1007"/>
    </location>
</feature>
<name>A0AAX4PGX7_9CHLO</name>
<feature type="compositionally biased region" description="Polar residues" evidence="13">
    <location>
        <begin position="996"/>
        <end position="1007"/>
    </location>
</feature>
<keyword evidence="8 12" id="KW-0067">ATP-binding</keyword>
<dbReference type="InterPro" id="IPR002498">
    <property type="entry name" value="PInositol-4-P-4/5-kinase_core"/>
</dbReference>
<keyword evidence="6 12" id="KW-0418">Kinase</keyword>
<evidence type="ECO:0000259" key="14">
    <source>
        <dbReference type="PROSITE" id="PS50178"/>
    </source>
</evidence>
<dbReference type="Gene3D" id="3.30.40.10">
    <property type="entry name" value="Zinc/RING finger domain, C3HC4 (zinc finger)"/>
    <property type="match status" value="1"/>
</dbReference>
<dbReference type="CDD" id="cd17300">
    <property type="entry name" value="PIPKc_PIKfyve"/>
    <property type="match status" value="1"/>
</dbReference>
<dbReference type="GO" id="GO:0005524">
    <property type="term" value="F:ATP binding"/>
    <property type="evidence" value="ECO:0007669"/>
    <property type="project" value="UniProtKB-UniRule"/>
</dbReference>
<reference evidence="16 17" key="1">
    <citation type="submission" date="2024-03" db="EMBL/GenBank/DDBJ databases">
        <title>Complete genome sequence of the green alga Chloropicon roscoffensis RCC1871.</title>
        <authorList>
            <person name="Lemieux C."/>
            <person name="Pombert J.-F."/>
            <person name="Otis C."/>
            <person name="Turmel M."/>
        </authorList>
    </citation>
    <scope>NUCLEOTIDE SEQUENCE [LARGE SCALE GENOMIC DNA]</scope>
    <source>
        <strain evidence="16 17">RCC1871</strain>
    </source>
</reference>
<evidence type="ECO:0000256" key="12">
    <source>
        <dbReference type="PROSITE-ProRule" id="PRU00781"/>
    </source>
</evidence>
<dbReference type="EC" id="2.7.1.150" evidence="1"/>
<evidence type="ECO:0000256" key="3">
    <source>
        <dbReference type="ARBA" id="ARBA00022723"/>
    </source>
</evidence>
<feature type="region of interest" description="Disordered" evidence="13">
    <location>
        <begin position="140"/>
        <end position="211"/>
    </location>
</feature>
<keyword evidence="17" id="KW-1185">Reference proteome</keyword>
<evidence type="ECO:0000256" key="9">
    <source>
        <dbReference type="ARBA" id="ARBA00023464"/>
    </source>
</evidence>
<dbReference type="SMART" id="SM00064">
    <property type="entry name" value="FYVE"/>
    <property type="match status" value="1"/>
</dbReference>
<dbReference type="SMART" id="SM00330">
    <property type="entry name" value="PIPKc"/>
    <property type="match status" value="1"/>
</dbReference>
<dbReference type="SUPFAM" id="SSF52029">
    <property type="entry name" value="GroEL apical domain-like"/>
    <property type="match status" value="1"/>
</dbReference>
<dbReference type="PANTHER" id="PTHR45748:SF7">
    <property type="entry name" value="1-PHOSPHATIDYLINOSITOL 3-PHOSPHATE 5-KINASE-RELATED"/>
    <property type="match status" value="1"/>
</dbReference>
<keyword evidence="5 11" id="KW-0863">Zinc-finger</keyword>
<dbReference type="GO" id="GO:0046854">
    <property type="term" value="P:phosphatidylinositol phosphate biosynthetic process"/>
    <property type="evidence" value="ECO:0007669"/>
    <property type="project" value="TreeGrafter"/>
</dbReference>
<dbReference type="Pfam" id="PF01363">
    <property type="entry name" value="FYVE"/>
    <property type="match status" value="1"/>
</dbReference>
<sequence length="1448" mass="158898">MSLLSWKGVKKLFSSSGEGGRPSEGGTASTSAASGADAGGDATAHAEAQNFWIDDKKCKNCYECDQPFTLWIRRHHCRKCGKVFCSTCASNSIPSKEGDQVRVCNYCYQLYLERPETYGKFRPANKRMSMSHRLTASTVEAALGQGPQKQEAEERRAGDRAAAAAAVMESNELAGSHSGSFTQRQTSPLAINRDKSSGSAATSSKSARDEEGDVAVAGSYVAESHHSHSAFNELYGSSSSTAQFGSMAAAEGTPGTPLPPIMAPRLGGEDGDGEIGKGTWAIPARVLDLTADIGENSLQVKLFRYLQKLGGEFESLASNHLRGIIRTLLEAEEIERREEWLDILTGAATSAAANIDRLEMPGNAPQDPRDYVKVKRVGSGEPSDSYLVKGLVFSKNIAHRRMPNDIRAPKILLLGCAVEYQRMQNRLSSLDILLEQEREHLRLSVARILQFRPTLIFVEKTVARNAQELLLQAGVTLVLKVKPSLMDHISRLTGSHIVQNLADIRPENFGTCDHFYVKTFKVTAGDLGSDPGTKQGRTKTLLFLDGCPYKAGCSIVLKGAPLSQLVLLKRIVSFAIYAAYHHKIECKFLPLQCVSAWNPHSMCTSDKLVRRLRESYEKVRQRNRGSEISISPFMVTRAGGKGGNVEYGTAPQRPSSDIARHQHFFVSLASRCPARGLLCEAPSVHDIAFYETTEVSLVRFLRAALPEPNRHCPHPRCGDGPADHIRAYVSGDRCVTLTVKELREEDALPGKDSNVIWAWRQGPNETPEDCVRVPMTLDAGQISLGLFLQYFFSAPTLKGPDGHRLNSDYACYFGIGNGVARFTCERIRPLGVHLPPTPMSYDEHVDEAWLVQEGNEVLLFCEDILGRIDNMVGRVKHKLKAAGRTEEEELAGLRALEDGVRSERAKLQALVSPKSRSVTEFGEVTTLKVFEMNKVRRQMVLFASSCISMAININDGISVQAAAPAPGHSRQRSLLGGWFDQNGSGDQGSGGPRVVTSPTKKSETSLGAASADLPALSVLIGAGSSAPAQSLKKSATDPSPQHHQFAQLNTSALSWNGRFTLPQGEGERVVAVYDDEPTSLIGYVLMSTQYRKRLEELVAEASVASAATAAAEEDGDVEVEGGPAPRREGSGGWGRVRELILSEEATHIRHSFEDLAKDGVSKVQFQVTVYYATQFQETRRLFGKGDETFIHSLLRCRKWETKGGKSNAYFAKTLDDRFVVKQMSKTEISSFLTFAPSYFQYMSDRLEGGGEESCLAKIFGVYQVVIKHPSSAGGAGKDVRLDVMIMENIFYAKAITRIYDLKGSIRSRYNAEPNSSNAVLLDENLLEILPASPILVRQESRAKLERSLWKDTSFLAKLGVMDYSLLVGIDEVNGQLVVGIIDYIRQYTWDKQLETWVKSSGILGGAGKVPTIISPKQYMKRFRIAMMVYFTLVPSEDPPEKSLDPEAM</sequence>
<accession>A0AAX4PGX7</accession>
<dbReference type="PANTHER" id="PTHR45748">
    <property type="entry name" value="1-PHOSPHATIDYLINOSITOL 3-PHOSPHATE 5-KINASE-RELATED"/>
    <property type="match status" value="1"/>
</dbReference>
<dbReference type="FunFam" id="3.30.810.10:FF:000001">
    <property type="entry name" value="1-phosphatidylinositol 3-phosphate 5-kinase FAB1"/>
    <property type="match status" value="1"/>
</dbReference>
<feature type="region of interest" description="Disordered" evidence="13">
    <location>
        <begin position="14"/>
        <end position="40"/>
    </location>
</feature>
<dbReference type="GO" id="GO:0008270">
    <property type="term" value="F:zinc ion binding"/>
    <property type="evidence" value="ECO:0007669"/>
    <property type="project" value="UniProtKB-KW"/>
</dbReference>